<keyword evidence="1" id="KW-0472">Membrane</keyword>
<organism evidence="2">
    <name type="scientific">Lepeophtheirus salmonis</name>
    <name type="common">Salmon louse</name>
    <name type="synonym">Caligus salmonis</name>
    <dbReference type="NCBI Taxonomy" id="72036"/>
    <lineage>
        <taxon>Eukaryota</taxon>
        <taxon>Metazoa</taxon>
        <taxon>Ecdysozoa</taxon>
        <taxon>Arthropoda</taxon>
        <taxon>Crustacea</taxon>
        <taxon>Multicrustacea</taxon>
        <taxon>Hexanauplia</taxon>
        <taxon>Copepoda</taxon>
        <taxon>Siphonostomatoida</taxon>
        <taxon>Caligidae</taxon>
        <taxon>Lepeophtheirus</taxon>
    </lineage>
</organism>
<keyword evidence="1" id="KW-1133">Transmembrane helix</keyword>
<evidence type="ECO:0000313" key="2">
    <source>
        <dbReference type="EMBL" id="CDW48068.1"/>
    </source>
</evidence>
<reference evidence="2" key="1">
    <citation type="submission" date="2014-05" db="EMBL/GenBank/DDBJ databases">
        <authorList>
            <person name="Chronopoulou M."/>
        </authorList>
    </citation>
    <scope>NUCLEOTIDE SEQUENCE</scope>
    <source>
        <tissue evidence="2">Whole organism</tissue>
    </source>
</reference>
<sequence>MGKTSILETCDGDFPRVNSYKIIGLPCSMFLGLTLLFLGCFCLFFVYNK</sequence>
<evidence type="ECO:0000256" key="1">
    <source>
        <dbReference type="SAM" id="Phobius"/>
    </source>
</evidence>
<proteinExistence type="predicted"/>
<name>A0A0K2VC01_LEPSM</name>
<protein>
    <submittedName>
        <fullName evidence="2">Uncharacterized protein</fullName>
    </submittedName>
</protein>
<accession>A0A0K2VC01</accession>
<keyword evidence="1" id="KW-0812">Transmembrane</keyword>
<feature type="transmembrane region" description="Helical" evidence="1">
    <location>
        <begin position="22"/>
        <end position="47"/>
    </location>
</feature>
<dbReference type="EMBL" id="HACA01030707">
    <property type="protein sequence ID" value="CDW48068.1"/>
    <property type="molecule type" value="Transcribed_RNA"/>
</dbReference>
<dbReference type="AlphaFoldDB" id="A0A0K2VC01"/>